<gene>
    <name evidence="2" type="ORF">EJ03DRAFT_355666</name>
</gene>
<name>A0A6G1KWI1_9PEZI</name>
<evidence type="ECO:0000313" key="2">
    <source>
        <dbReference type="EMBL" id="KAF2764528.1"/>
    </source>
</evidence>
<sequence>MSGLRPAIFLLITSRLNRSRTTIIIVWTYSPEMAHTCTSTKATAGSNSTNGPVVDSAPTQAAQGGNATGNAAHGIRNAAGTANITEHNLRIHNRIMEQTSGNSGNASYSVQRWLTDTDDTFVRQTEAPGWAELVARNELAAVKYVEQ</sequence>
<dbReference type="EMBL" id="ML995919">
    <property type="protein sequence ID" value="KAF2764528.1"/>
    <property type="molecule type" value="Genomic_DNA"/>
</dbReference>
<reference evidence="2" key="1">
    <citation type="journal article" date="2020" name="Stud. Mycol.">
        <title>101 Dothideomycetes genomes: a test case for predicting lifestyles and emergence of pathogens.</title>
        <authorList>
            <person name="Haridas S."/>
            <person name="Albert R."/>
            <person name="Binder M."/>
            <person name="Bloem J."/>
            <person name="Labutti K."/>
            <person name="Salamov A."/>
            <person name="Andreopoulos B."/>
            <person name="Baker S."/>
            <person name="Barry K."/>
            <person name="Bills G."/>
            <person name="Bluhm B."/>
            <person name="Cannon C."/>
            <person name="Castanera R."/>
            <person name="Culley D."/>
            <person name="Daum C."/>
            <person name="Ezra D."/>
            <person name="Gonzalez J."/>
            <person name="Henrissat B."/>
            <person name="Kuo A."/>
            <person name="Liang C."/>
            <person name="Lipzen A."/>
            <person name="Lutzoni F."/>
            <person name="Magnuson J."/>
            <person name="Mondo S."/>
            <person name="Nolan M."/>
            <person name="Ohm R."/>
            <person name="Pangilinan J."/>
            <person name="Park H.-J."/>
            <person name="Ramirez L."/>
            <person name="Alfaro M."/>
            <person name="Sun H."/>
            <person name="Tritt A."/>
            <person name="Yoshinaga Y."/>
            <person name="Zwiers L.-H."/>
            <person name="Turgeon B."/>
            <person name="Goodwin S."/>
            <person name="Spatafora J."/>
            <person name="Crous P."/>
            <person name="Grigoriev I."/>
        </authorList>
    </citation>
    <scope>NUCLEOTIDE SEQUENCE</scope>
    <source>
        <strain evidence="2">CBS 116005</strain>
    </source>
</reference>
<accession>A0A6G1KWI1</accession>
<feature type="region of interest" description="Disordered" evidence="1">
    <location>
        <begin position="40"/>
        <end position="73"/>
    </location>
</feature>
<dbReference type="AlphaFoldDB" id="A0A6G1KWI1"/>
<evidence type="ECO:0000256" key="1">
    <source>
        <dbReference type="SAM" id="MobiDB-lite"/>
    </source>
</evidence>
<feature type="compositionally biased region" description="Polar residues" evidence="1">
    <location>
        <begin position="40"/>
        <end position="51"/>
    </location>
</feature>
<evidence type="ECO:0000313" key="3">
    <source>
        <dbReference type="Proteomes" id="UP000799436"/>
    </source>
</evidence>
<feature type="compositionally biased region" description="Low complexity" evidence="1">
    <location>
        <begin position="59"/>
        <end position="72"/>
    </location>
</feature>
<proteinExistence type="predicted"/>
<dbReference type="Proteomes" id="UP000799436">
    <property type="component" value="Unassembled WGS sequence"/>
</dbReference>
<organism evidence="2 3">
    <name type="scientific">Teratosphaeria nubilosa</name>
    <dbReference type="NCBI Taxonomy" id="161662"/>
    <lineage>
        <taxon>Eukaryota</taxon>
        <taxon>Fungi</taxon>
        <taxon>Dikarya</taxon>
        <taxon>Ascomycota</taxon>
        <taxon>Pezizomycotina</taxon>
        <taxon>Dothideomycetes</taxon>
        <taxon>Dothideomycetidae</taxon>
        <taxon>Mycosphaerellales</taxon>
        <taxon>Teratosphaeriaceae</taxon>
        <taxon>Teratosphaeria</taxon>
    </lineage>
</organism>
<protein>
    <submittedName>
        <fullName evidence="2">Uncharacterized protein</fullName>
    </submittedName>
</protein>
<keyword evidence="3" id="KW-1185">Reference proteome</keyword>